<dbReference type="Pfam" id="PF04969">
    <property type="entry name" value="CS"/>
    <property type="match status" value="1"/>
</dbReference>
<feature type="region of interest" description="Disordered" evidence="4">
    <location>
        <begin position="298"/>
        <end position="362"/>
    </location>
</feature>
<feature type="region of interest" description="Disordered" evidence="4">
    <location>
        <begin position="121"/>
        <end position="140"/>
    </location>
</feature>
<keyword evidence="3" id="KW-0862">Zinc</keyword>
<proteinExistence type="predicted"/>
<dbReference type="PANTHER" id="PTHR46983:SF2">
    <property type="entry name" value="INTEGRIN SUBUNIT BETA 1 BINDING PROTEIN 2"/>
    <property type="match status" value="1"/>
</dbReference>
<evidence type="ECO:0000313" key="8">
    <source>
        <dbReference type="Proteomes" id="UP000001645"/>
    </source>
</evidence>
<dbReference type="Gene3D" id="2.60.40.790">
    <property type="match status" value="1"/>
</dbReference>
<feature type="compositionally biased region" description="Basic and acidic residues" evidence="4">
    <location>
        <begin position="298"/>
        <end position="310"/>
    </location>
</feature>
<dbReference type="GeneTree" id="ENSGT00940000159429"/>
<dbReference type="PROSITE" id="PS51203">
    <property type="entry name" value="CS"/>
    <property type="match status" value="1"/>
</dbReference>
<dbReference type="Ensembl" id="ENSMGAT00000010006.2">
    <property type="protein sequence ID" value="ENSMGAP00000009190.2"/>
    <property type="gene ID" value="ENSMGAG00000008886.2"/>
</dbReference>
<dbReference type="CDD" id="cd06488">
    <property type="entry name" value="p23_melusin_like"/>
    <property type="match status" value="1"/>
</dbReference>
<dbReference type="Pfam" id="PF04968">
    <property type="entry name" value="CHORD"/>
    <property type="match status" value="1"/>
</dbReference>
<gene>
    <name evidence="7" type="primary">ITGB1BP2</name>
</gene>
<evidence type="ECO:0000256" key="3">
    <source>
        <dbReference type="ARBA" id="ARBA00022833"/>
    </source>
</evidence>
<evidence type="ECO:0000259" key="5">
    <source>
        <dbReference type="PROSITE" id="PS51203"/>
    </source>
</evidence>
<keyword evidence="2" id="KW-0677">Repeat</keyword>
<name>G1N9S6_MELGA</name>
<feature type="compositionally biased region" description="Acidic residues" evidence="4">
    <location>
        <begin position="316"/>
        <end position="337"/>
    </location>
</feature>
<evidence type="ECO:0000256" key="2">
    <source>
        <dbReference type="ARBA" id="ARBA00022737"/>
    </source>
</evidence>
<protein>
    <submittedName>
        <fullName evidence="7">Uncharacterized protein</fullName>
    </submittedName>
</protein>
<dbReference type="InterPro" id="IPR007051">
    <property type="entry name" value="CHORD_dom"/>
</dbReference>
<dbReference type="PROSITE" id="PS51401">
    <property type="entry name" value="CHORD"/>
    <property type="match status" value="1"/>
</dbReference>
<dbReference type="Gene3D" id="4.10.1130.20">
    <property type="match status" value="1"/>
</dbReference>
<feature type="domain" description="CS" evidence="5">
    <location>
        <begin position="207"/>
        <end position="296"/>
    </location>
</feature>
<dbReference type="InParanoid" id="G1N9S6"/>
<dbReference type="GO" id="GO:0046872">
    <property type="term" value="F:metal ion binding"/>
    <property type="evidence" value="ECO:0007669"/>
    <property type="project" value="UniProtKB-KW"/>
</dbReference>
<evidence type="ECO:0000256" key="1">
    <source>
        <dbReference type="ARBA" id="ARBA00022723"/>
    </source>
</evidence>
<dbReference type="Proteomes" id="UP000001645">
    <property type="component" value="Chromosome 9"/>
</dbReference>
<feature type="domain" description="CHORD" evidence="6">
    <location>
        <begin position="139"/>
        <end position="198"/>
    </location>
</feature>
<dbReference type="SUPFAM" id="SSF49764">
    <property type="entry name" value="HSP20-like chaperones"/>
    <property type="match status" value="1"/>
</dbReference>
<keyword evidence="1" id="KW-0479">Metal-binding</keyword>
<accession>G1N9S6</accession>
<reference evidence="7" key="3">
    <citation type="submission" date="2025-09" db="UniProtKB">
        <authorList>
            <consortium name="Ensembl"/>
        </authorList>
    </citation>
    <scope>IDENTIFICATION</scope>
</reference>
<organism evidence="7 8">
    <name type="scientific">Meleagris gallopavo</name>
    <name type="common">Wild turkey</name>
    <dbReference type="NCBI Taxonomy" id="9103"/>
    <lineage>
        <taxon>Eukaryota</taxon>
        <taxon>Metazoa</taxon>
        <taxon>Chordata</taxon>
        <taxon>Craniata</taxon>
        <taxon>Vertebrata</taxon>
        <taxon>Euteleostomi</taxon>
        <taxon>Archelosauria</taxon>
        <taxon>Archosauria</taxon>
        <taxon>Dinosauria</taxon>
        <taxon>Saurischia</taxon>
        <taxon>Theropoda</taxon>
        <taxon>Coelurosauria</taxon>
        <taxon>Aves</taxon>
        <taxon>Neognathae</taxon>
        <taxon>Galloanserae</taxon>
        <taxon>Galliformes</taxon>
        <taxon>Phasianidae</taxon>
        <taxon>Meleagridinae</taxon>
        <taxon>Meleagris</taxon>
    </lineage>
</organism>
<reference evidence="7 8" key="1">
    <citation type="journal article" date="2010" name="PLoS Biol.">
        <title>Multi-platform next-generation sequencing of the domestic turkey (Meleagris gallopavo): genome assembly and analysis.</title>
        <authorList>
            <person name="Dalloul R.A."/>
            <person name="Long J.A."/>
            <person name="Zimin A.V."/>
            <person name="Aslam L."/>
            <person name="Beal K."/>
            <person name="Blomberg L.A."/>
            <person name="Bouffard P."/>
            <person name="Burt D.W."/>
            <person name="Crasta O."/>
            <person name="Crooijmans R.P."/>
            <person name="Cooper K."/>
            <person name="Coulombe R.A."/>
            <person name="De S."/>
            <person name="Delany M.E."/>
            <person name="Dodgson J.B."/>
            <person name="Dong J.J."/>
            <person name="Evans C."/>
            <person name="Frederickson K.M."/>
            <person name="Flicek P."/>
            <person name="Florea L."/>
            <person name="Folkerts O."/>
            <person name="Groenen M.A."/>
            <person name="Harkins T.T."/>
            <person name="Herrero J."/>
            <person name="Hoffmann S."/>
            <person name="Megens H.J."/>
            <person name="Jiang A."/>
            <person name="de Jong P."/>
            <person name="Kaiser P."/>
            <person name="Kim H."/>
            <person name="Kim K.W."/>
            <person name="Kim S."/>
            <person name="Langenberger D."/>
            <person name="Lee M.K."/>
            <person name="Lee T."/>
            <person name="Mane S."/>
            <person name="Marcais G."/>
            <person name="Marz M."/>
            <person name="McElroy A.P."/>
            <person name="Modise T."/>
            <person name="Nefedov M."/>
            <person name="Notredame C."/>
            <person name="Paton I.R."/>
            <person name="Payne W.S."/>
            <person name="Pertea G."/>
            <person name="Prickett D."/>
            <person name="Puiu D."/>
            <person name="Qioa D."/>
            <person name="Raineri E."/>
            <person name="Ruffier M."/>
            <person name="Salzberg S.L."/>
            <person name="Schatz M.C."/>
            <person name="Scheuring C."/>
            <person name="Schmidt C.J."/>
            <person name="Schroeder S."/>
            <person name="Searle S.M."/>
            <person name="Smith E.J."/>
            <person name="Smith J."/>
            <person name="Sonstegard T.S."/>
            <person name="Stadler P.F."/>
            <person name="Tafer H."/>
            <person name="Tu Z.J."/>
            <person name="Van Tassell C.P."/>
            <person name="Vilella A.J."/>
            <person name="Williams K.P."/>
            <person name="Yorke J.A."/>
            <person name="Zhang L."/>
            <person name="Zhang H.B."/>
            <person name="Zhang X."/>
            <person name="Zhang Y."/>
            <person name="Reed K.M."/>
        </authorList>
    </citation>
    <scope>NUCLEOTIDE SEQUENCE [LARGE SCALE GENOMIC DNA]</scope>
</reference>
<evidence type="ECO:0000259" key="6">
    <source>
        <dbReference type="PROSITE" id="PS51401"/>
    </source>
</evidence>
<dbReference type="AlphaFoldDB" id="G1N9S6"/>
<dbReference type="HOGENOM" id="CLU_040079_0_0_1"/>
<dbReference type="InterPro" id="IPR039790">
    <property type="entry name" value="CHRD1"/>
</dbReference>
<evidence type="ECO:0000313" key="7">
    <source>
        <dbReference type="Ensembl" id="ENSMGAP00000009190.2"/>
    </source>
</evidence>
<feature type="region of interest" description="Disordered" evidence="4">
    <location>
        <begin position="52"/>
        <end position="108"/>
    </location>
</feature>
<reference evidence="7" key="2">
    <citation type="submission" date="2025-08" db="UniProtKB">
        <authorList>
            <consortium name="Ensembl"/>
        </authorList>
    </citation>
    <scope>IDENTIFICATION</scope>
</reference>
<sequence length="362" mass="39678">MALLCYNKGCGQRFDPEHNSEGIPADTPALVTWEQVRKGKADIRLVSAAQGCTKGFHSKEKPPEPSQEETSDKPKAKPMAEIIVQGPKSAEKMQRERPSSDEPRQLLPIKVSRSLEQALEKLSLSPNNKEPRGDSQPRTASAFCPQIYQGPESNTEVCTFHPGVPVFHEGMKYWSCCGIRTTDFSAFLEQPGCSTGRHCWMGKDKKAVSCRQDWHQTSSQVVVTIYGKNPLPTLSSVKANRTVLEVHVIFEGNKIFQAELDLWGVIETEKSFVSMVPSKVEITLCKAGPGAWARLEHPQSKACARDEPEKAAASAEEPEEDSDDSLSWSEEEDEEMEAANSAALQRGFGESSAGADGALSSP</sequence>
<dbReference type="PANTHER" id="PTHR46983">
    <property type="entry name" value="CYSTEINE AND HISTIDINE-RICH DOMAIN-CONTAINING PROTEIN 1"/>
    <property type="match status" value="1"/>
</dbReference>
<feature type="compositionally biased region" description="Basic and acidic residues" evidence="4">
    <location>
        <begin position="89"/>
        <end position="104"/>
    </location>
</feature>
<dbReference type="InterPro" id="IPR007052">
    <property type="entry name" value="CS_dom"/>
</dbReference>
<dbReference type="InterPro" id="IPR008978">
    <property type="entry name" value="HSP20-like_chaperone"/>
</dbReference>
<keyword evidence="8" id="KW-1185">Reference proteome</keyword>
<evidence type="ECO:0000256" key="4">
    <source>
        <dbReference type="SAM" id="MobiDB-lite"/>
    </source>
</evidence>